<protein>
    <submittedName>
        <fullName evidence="1">Uncharacterized protein</fullName>
    </submittedName>
</protein>
<dbReference type="EMBL" id="CM047736">
    <property type="protein sequence ID" value="KAJ0054601.1"/>
    <property type="molecule type" value="Genomic_DNA"/>
</dbReference>
<evidence type="ECO:0000313" key="2">
    <source>
        <dbReference type="Proteomes" id="UP001163603"/>
    </source>
</evidence>
<name>A0ACC0ZP67_9ROSI</name>
<reference evidence="2" key="1">
    <citation type="journal article" date="2023" name="G3 (Bethesda)">
        <title>Genome assembly and association tests identify interacting loci associated with vigor, precocity, and sex in interspecific pistachio rootstocks.</title>
        <authorList>
            <person name="Palmer W."/>
            <person name="Jacygrad E."/>
            <person name="Sagayaradj S."/>
            <person name="Cavanaugh K."/>
            <person name="Han R."/>
            <person name="Bertier L."/>
            <person name="Beede B."/>
            <person name="Kafkas S."/>
            <person name="Golino D."/>
            <person name="Preece J."/>
            <person name="Michelmore R."/>
        </authorList>
    </citation>
    <scope>NUCLEOTIDE SEQUENCE [LARGE SCALE GENOMIC DNA]</scope>
</reference>
<proteinExistence type="predicted"/>
<organism evidence="1 2">
    <name type="scientific">Pistacia integerrima</name>
    <dbReference type="NCBI Taxonomy" id="434235"/>
    <lineage>
        <taxon>Eukaryota</taxon>
        <taxon>Viridiplantae</taxon>
        <taxon>Streptophyta</taxon>
        <taxon>Embryophyta</taxon>
        <taxon>Tracheophyta</taxon>
        <taxon>Spermatophyta</taxon>
        <taxon>Magnoliopsida</taxon>
        <taxon>eudicotyledons</taxon>
        <taxon>Gunneridae</taxon>
        <taxon>Pentapetalae</taxon>
        <taxon>rosids</taxon>
        <taxon>malvids</taxon>
        <taxon>Sapindales</taxon>
        <taxon>Anacardiaceae</taxon>
        <taxon>Pistacia</taxon>
    </lineage>
</organism>
<dbReference type="Proteomes" id="UP001163603">
    <property type="component" value="Chromosome 1"/>
</dbReference>
<keyword evidence="2" id="KW-1185">Reference proteome</keyword>
<accession>A0ACC0ZP67</accession>
<gene>
    <name evidence="1" type="ORF">Pint_01556</name>
</gene>
<sequence>MVVFTLCGTAGSLQLLKLERDALFTIKQGLADNENHLSSWNTNNKDCYGRRGIKSNNQTDPVFVLELCPPLEPDGSVYPIGVSVERFPYQHLHPSAFPWSFNFSSNLVDLTLFDNQLNRSIPDSMYNMHSLAYVDLSENQLEGPLPESFGQLFELVVLNLEGNLFTGSLPESIGQISSLNLDVSSNSLSSVISEVQNVELIQLAGIRFIL</sequence>
<comment type="caution">
    <text evidence="1">The sequence shown here is derived from an EMBL/GenBank/DDBJ whole genome shotgun (WGS) entry which is preliminary data.</text>
</comment>
<evidence type="ECO:0000313" key="1">
    <source>
        <dbReference type="EMBL" id="KAJ0054601.1"/>
    </source>
</evidence>